<dbReference type="InterPro" id="IPR059100">
    <property type="entry name" value="TSP3_bac"/>
</dbReference>
<dbReference type="PATRIC" id="fig|1392998.3.peg.3168"/>
<dbReference type="AlphaFoldDB" id="A0A062V0D3"/>
<keyword evidence="3" id="KW-0732">Signal</keyword>
<evidence type="ECO:0000256" key="3">
    <source>
        <dbReference type="ARBA" id="ARBA00022729"/>
    </source>
</evidence>
<dbReference type="CDD" id="cd20742">
    <property type="entry name" value="FIX_vWA-like"/>
    <property type="match status" value="1"/>
</dbReference>
<gene>
    <name evidence="5" type="ORF">ANME2D_02867</name>
</gene>
<evidence type="ECO:0000256" key="4">
    <source>
        <dbReference type="ARBA" id="ARBA00022837"/>
    </source>
</evidence>
<evidence type="ECO:0000256" key="2">
    <source>
        <dbReference type="ARBA" id="ARBA00022525"/>
    </source>
</evidence>
<evidence type="ECO:0000313" key="5">
    <source>
        <dbReference type="EMBL" id="KCZ70842.1"/>
    </source>
</evidence>
<organism evidence="5 6">
    <name type="scientific">Candidatus Methanoperedens nitratireducens</name>
    <dbReference type="NCBI Taxonomy" id="1392998"/>
    <lineage>
        <taxon>Archaea</taxon>
        <taxon>Methanobacteriati</taxon>
        <taxon>Methanobacteriota</taxon>
        <taxon>Stenosarchaea group</taxon>
        <taxon>Methanomicrobia</taxon>
        <taxon>Methanosarcinales</taxon>
        <taxon>ANME-2 cluster</taxon>
        <taxon>Candidatus Methanoperedentaceae</taxon>
        <taxon>Candidatus Methanoperedens</taxon>
    </lineage>
</organism>
<accession>A0A062V0D3</accession>
<reference evidence="5 6" key="1">
    <citation type="journal article" date="2013" name="Nature">
        <title>Anaerobic oxidation of methane coupled to nitrate reduction in a novel archaeal lineage.</title>
        <authorList>
            <person name="Haroon M.F."/>
            <person name="Hu S."/>
            <person name="Shi Y."/>
            <person name="Imelfort M."/>
            <person name="Keller J."/>
            <person name="Hugenholtz P."/>
            <person name="Yuan Z."/>
            <person name="Tyson G.W."/>
        </authorList>
    </citation>
    <scope>NUCLEOTIDE SEQUENCE [LARGE SCALE GENOMIC DNA]</scope>
    <source>
        <strain evidence="5 6">ANME-2d</strain>
    </source>
</reference>
<keyword evidence="6" id="KW-1185">Reference proteome</keyword>
<protein>
    <submittedName>
        <fullName evidence="5">Uncharacterized protein</fullName>
    </submittedName>
</protein>
<evidence type="ECO:0000313" key="6">
    <source>
        <dbReference type="Proteomes" id="UP000027153"/>
    </source>
</evidence>
<dbReference type="EMBL" id="JMIY01000007">
    <property type="protein sequence ID" value="KCZ70842.1"/>
    <property type="molecule type" value="Genomic_DNA"/>
</dbReference>
<evidence type="ECO:0000256" key="1">
    <source>
        <dbReference type="ARBA" id="ARBA00004613"/>
    </source>
</evidence>
<name>A0A062V0D3_9EURY</name>
<proteinExistence type="predicted"/>
<comment type="caution">
    <text evidence="5">The sequence shown here is derived from an EMBL/GenBank/DDBJ whole genome shotgun (WGS) entry which is preliminary data.</text>
</comment>
<comment type="subcellular location">
    <subcellularLocation>
        <location evidence="1">Secreted</location>
    </subcellularLocation>
</comment>
<dbReference type="Proteomes" id="UP000027153">
    <property type="component" value="Unassembled WGS sequence"/>
</dbReference>
<keyword evidence="4" id="KW-0106">Calcium</keyword>
<keyword evidence="2" id="KW-0964">Secreted</keyword>
<dbReference type="Pfam" id="PF18884">
    <property type="entry name" value="TSP3_bac"/>
    <property type="match status" value="2"/>
</dbReference>
<sequence>MNVDPANLIAEVSEENNNACGDFSRLLDSDGDGLTDYEETRGMRVAFSNAYVRTYAGNAHSDYDGLTDGQEMGRIVYDADNKRLYDTLATLYGWDKSLYDGYHYEYIADPMKTDTDDDGLDDKQELDAGTNPLVSEYSFLMEASLGYVLGDFGLTNPAHDNMAYLIGTVASGLTPLVEWVATVRDVVANAWNRDWFNTGITAGTGLLSVLPVTVVADEVPEIAAKMLKFVRAFPHKITEVGKYIVNVIPDHAIRLLDEIYQGAVTILKGSYGFSDEIVKKYAHEGIDLGDLRKGLDNQLTLHNQGDSYLNQRTLGKIAEFELPLKKIEVTGSGKGGDVIATTFDGRTIGREIKTINKGGETLLGFKGKVGDAVDTARGQIANSNIREVHIQVNSGTEFTNNAVLREIMDSFPINYMGDPEAIVPLERVMLYDSAGNILAQWVR</sequence>